<comment type="caution">
    <text evidence="11">Lacks conserved residue(s) required for the propagation of feature annotation.</text>
</comment>
<dbReference type="RefSeq" id="WP_188174846.1">
    <property type="nucleotide sequence ID" value="NZ_JACVVD010000004.1"/>
</dbReference>
<evidence type="ECO:0000256" key="2">
    <source>
        <dbReference type="ARBA" id="ARBA00022516"/>
    </source>
</evidence>
<protein>
    <recommendedName>
        <fullName evidence="11 12">Cardiolipin synthase</fullName>
        <shortName evidence="11">CL synthase</shortName>
        <ecNumber evidence="11 12">2.7.8.-</ecNumber>
    </recommendedName>
</protein>
<dbReference type="FunFam" id="3.30.870.10:FF:000014">
    <property type="entry name" value="Cardiolipin synthase"/>
    <property type="match status" value="1"/>
</dbReference>
<dbReference type="PANTHER" id="PTHR21248:SF20">
    <property type="entry name" value="CARDIOLIPIN SYNTHASE YWIE-RELATED"/>
    <property type="match status" value="1"/>
</dbReference>
<gene>
    <name evidence="14" type="primary">cls</name>
    <name evidence="14" type="ORF">ICC18_12995</name>
</gene>
<evidence type="ECO:0000256" key="6">
    <source>
        <dbReference type="ARBA" id="ARBA00022989"/>
    </source>
</evidence>
<evidence type="ECO:0000256" key="4">
    <source>
        <dbReference type="ARBA" id="ARBA00022692"/>
    </source>
</evidence>
<keyword evidence="7 11" id="KW-0443">Lipid metabolism</keyword>
<keyword evidence="2 11" id="KW-0444">Lipid biosynthesis</keyword>
<dbReference type="PANTHER" id="PTHR21248">
    <property type="entry name" value="CARDIOLIPIN SYNTHASE"/>
    <property type="match status" value="1"/>
</dbReference>
<comment type="similarity">
    <text evidence="11">Belongs to the phospholipase D family. Cardiolipin synthase subfamily.</text>
</comment>
<feature type="transmembrane region" description="Helical" evidence="11">
    <location>
        <begin position="30"/>
        <end position="51"/>
    </location>
</feature>
<evidence type="ECO:0000313" key="14">
    <source>
        <dbReference type="EMBL" id="MBD0381035.1"/>
    </source>
</evidence>
<dbReference type="GO" id="GO:0008808">
    <property type="term" value="F:cardiolipin synthase activity"/>
    <property type="evidence" value="ECO:0007669"/>
    <property type="project" value="UniProtKB-UniRule"/>
</dbReference>
<dbReference type="InterPro" id="IPR025202">
    <property type="entry name" value="PLD-like_dom"/>
</dbReference>
<feature type="active site" evidence="11">
    <location>
        <position position="219"/>
    </location>
</feature>
<dbReference type="CDD" id="cd09110">
    <property type="entry name" value="PLDc_CLS_1"/>
    <property type="match status" value="1"/>
</dbReference>
<feature type="domain" description="PLD phosphodiesterase" evidence="13">
    <location>
        <begin position="212"/>
        <end position="239"/>
    </location>
</feature>
<dbReference type="EC" id="2.7.8.-" evidence="11 12"/>
<evidence type="ECO:0000259" key="13">
    <source>
        <dbReference type="PROSITE" id="PS50035"/>
    </source>
</evidence>
<feature type="active site" evidence="11">
    <location>
        <position position="217"/>
    </location>
</feature>
<evidence type="ECO:0000256" key="7">
    <source>
        <dbReference type="ARBA" id="ARBA00023098"/>
    </source>
</evidence>
<keyword evidence="3 11" id="KW-0808">Transferase</keyword>
<accession>A0A926KS32</accession>
<comment type="caution">
    <text evidence="14">The sequence shown here is derived from an EMBL/GenBank/DDBJ whole genome shotgun (WGS) entry which is preliminary data.</text>
</comment>
<sequence>MLWIILTLLLLISQAAIVLINEYCRPQKAVAWLVILYIFPLIGFLLYYFVAKEYSCFYPVRHKDNRILEHLKEKLADRCKIRLPIDLADQPIHQDEGLHAILKNGNSLPITACNETTVYIEGEKAFDAMFESISLAKHHIHIEFYIIRDDNLGTRFQQLLIQKAQEGVEVRLLYDGIGCRKLGKTFLEGLHNAGVETGCFFPLLSTFIDKRINYRNHRKIVVVDGEVGFIGGLNIGDEYLGNNSEIGYWRDTHFKIKGDAVLWIQYTFSTDWYEVKQQLLTAPEYYPVQESQGNEFVQIVKSGPDETILELIFSLIVSAKKRIYIETPYFVPDPSVLLALKTAAIRGVDVRIIIPAVPDSKLVYLASLSYVRELLQAGIRFYRYQKGFIHAKVIISDDVACSGSTNMDMRSFTGQFEINAVFFDGKIVDRLLKEFNRDLGESEEVLLTEFEKWRKFQKMKEVFARLLSPLF</sequence>
<dbReference type="InterPro" id="IPR022924">
    <property type="entry name" value="Cardiolipin_synthase"/>
</dbReference>
<keyword evidence="9 11" id="KW-0594">Phospholipid biosynthesis</keyword>
<feature type="active site" evidence="11">
    <location>
        <position position="397"/>
    </location>
</feature>
<keyword evidence="8 11" id="KW-0472">Membrane</keyword>
<dbReference type="Pfam" id="PF13091">
    <property type="entry name" value="PLDc_2"/>
    <property type="match status" value="2"/>
</dbReference>
<dbReference type="GO" id="GO:0032049">
    <property type="term" value="P:cardiolipin biosynthetic process"/>
    <property type="evidence" value="ECO:0007669"/>
    <property type="project" value="UniProtKB-UniRule"/>
</dbReference>
<dbReference type="Gene3D" id="3.30.870.10">
    <property type="entry name" value="Endonuclease Chain A"/>
    <property type="match status" value="2"/>
</dbReference>
<proteinExistence type="inferred from homology"/>
<comment type="subcellular location">
    <subcellularLocation>
        <location evidence="11">Cell membrane</location>
        <topology evidence="11">Multi-pass membrane protein</topology>
    </subcellularLocation>
</comment>
<keyword evidence="1 11" id="KW-1003">Cell membrane</keyword>
<dbReference type="GO" id="GO:0005886">
    <property type="term" value="C:plasma membrane"/>
    <property type="evidence" value="ECO:0007669"/>
    <property type="project" value="UniProtKB-SubCell"/>
</dbReference>
<evidence type="ECO:0000256" key="3">
    <source>
        <dbReference type="ARBA" id="ARBA00022679"/>
    </source>
</evidence>
<evidence type="ECO:0000256" key="8">
    <source>
        <dbReference type="ARBA" id="ARBA00023136"/>
    </source>
</evidence>
<keyword evidence="15" id="KW-1185">Reference proteome</keyword>
<reference evidence="14" key="1">
    <citation type="submission" date="2020-09" db="EMBL/GenBank/DDBJ databases">
        <title>Draft Genome Sequence of Paenibacillus sp. WST5.</title>
        <authorList>
            <person name="Bao Z."/>
        </authorList>
    </citation>
    <scope>NUCLEOTIDE SEQUENCE</scope>
    <source>
        <strain evidence="14">WST5</strain>
    </source>
</reference>
<feature type="domain" description="PLD phosphodiesterase" evidence="13">
    <location>
        <begin position="385"/>
        <end position="411"/>
    </location>
</feature>
<dbReference type="SMART" id="SM00155">
    <property type="entry name" value="PLDc"/>
    <property type="match status" value="2"/>
</dbReference>
<dbReference type="Proteomes" id="UP000650466">
    <property type="component" value="Unassembled WGS sequence"/>
</dbReference>
<evidence type="ECO:0000256" key="11">
    <source>
        <dbReference type="HAMAP-Rule" id="MF_01916"/>
    </source>
</evidence>
<feature type="active site" evidence="11">
    <location>
        <position position="390"/>
    </location>
</feature>
<keyword evidence="5" id="KW-0677">Repeat</keyword>
<evidence type="ECO:0000256" key="10">
    <source>
        <dbReference type="ARBA" id="ARBA00023264"/>
    </source>
</evidence>
<keyword evidence="6 11" id="KW-1133">Transmembrane helix</keyword>
<evidence type="ECO:0000256" key="12">
    <source>
        <dbReference type="NCBIfam" id="TIGR04265"/>
    </source>
</evidence>
<evidence type="ECO:0000313" key="15">
    <source>
        <dbReference type="Proteomes" id="UP000650466"/>
    </source>
</evidence>
<comment type="function">
    <text evidence="11">Catalyzes the reversible phosphatidyl group transfer from one phosphatidylglycerol molecule to another to form cardiolipin (CL) (diphosphatidylglycerol) and glycerol.</text>
</comment>
<organism evidence="14 15">
    <name type="scientific">Paenibacillus sedimenti</name>
    <dbReference type="NCBI Taxonomy" id="2770274"/>
    <lineage>
        <taxon>Bacteria</taxon>
        <taxon>Bacillati</taxon>
        <taxon>Bacillota</taxon>
        <taxon>Bacilli</taxon>
        <taxon>Bacillales</taxon>
        <taxon>Paenibacillaceae</taxon>
        <taxon>Paenibacillus</taxon>
    </lineage>
</organism>
<keyword evidence="4 11" id="KW-0812">Transmembrane</keyword>
<dbReference type="HAMAP" id="MF_01916">
    <property type="entry name" value="Cardiolipin_synth_Cls"/>
    <property type="match status" value="1"/>
</dbReference>
<dbReference type="EMBL" id="JACVVD010000004">
    <property type="protein sequence ID" value="MBD0381035.1"/>
    <property type="molecule type" value="Genomic_DNA"/>
</dbReference>
<dbReference type="PROSITE" id="PS50035">
    <property type="entry name" value="PLD"/>
    <property type="match status" value="2"/>
</dbReference>
<evidence type="ECO:0000256" key="5">
    <source>
        <dbReference type="ARBA" id="ARBA00022737"/>
    </source>
</evidence>
<dbReference type="NCBIfam" id="TIGR04265">
    <property type="entry name" value="bac_cardiolipin"/>
    <property type="match status" value="1"/>
</dbReference>
<feature type="active site" evidence="11">
    <location>
        <position position="392"/>
    </location>
</feature>
<comment type="catalytic activity">
    <reaction evidence="11">
        <text>2 a 1,2-diacyl-sn-glycero-3-phospho-(1'-sn-glycerol) = a cardiolipin + glycerol</text>
        <dbReference type="Rhea" id="RHEA:31451"/>
        <dbReference type="ChEBI" id="CHEBI:17754"/>
        <dbReference type="ChEBI" id="CHEBI:62237"/>
        <dbReference type="ChEBI" id="CHEBI:64716"/>
    </reaction>
</comment>
<dbReference type="InterPro" id="IPR030874">
    <property type="entry name" value="Cardiolipin_synth_Firmi"/>
</dbReference>
<evidence type="ECO:0000256" key="1">
    <source>
        <dbReference type="ARBA" id="ARBA00022475"/>
    </source>
</evidence>
<feature type="active site" evidence="11">
    <location>
        <position position="224"/>
    </location>
</feature>
<dbReference type="CDD" id="cd09112">
    <property type="entry name" value="PLDc_CLS_2"/>
    <property type="match status" value="1"/>
</dbReference>
<keyword evidence="10 11" id="KW-1208">Phospholipid metabolism</keyword>
<dbReference type="SUPFAM" id="SSF56024">
    <property type="entry name" value="Phospholipase D/nuclease"/>
    <property type="match status" value="2"/>
</dbReference>
<name>A0A926KS32_9BACL</name>
<dbReference type="InterPro" id="IPR001736">
    <property type="entry name" value="PLipase_D/transphosphatidylase"/>
</dbReference>
<dbReference type="AlphaFoldDB" id="A0A926KS32"/>
<evidence type="ECO:0000256" key="9">
    <source>
        <dbReference type="ARBA" id="ARBA00023209"/>
    </source>
</evidence>